<feature type="transmembrane region" description="Helical" evidence="5">
    <location>
        <begin position="50"/>
        <end position="79"/>
    </location>
</feature>
<dbReference type="GO" id="GO:0006508">
    <property type="term" value="P:proteolysis"/>
    <property type="evidence" value="ECO:0007669"/>
    <property type="project" value="UniProtKB-KW"/>
</dbReference>
<keyword evidence="2 5" id="KW-0812">Transmembrane</keyword>
<evidence type="ECO:0000313" key="7">
    <source>
        <dbReference type="EMBL" id="TFZ83838.1"/>
    </source>
</evidence>
<evidence type="ECO:0000256" key="1">
    <source>
        <dbReference type="ARBA" id="ARBA00004141"/>
    </source>
</evidence>
<dbReference type="SMART" id="SM01160">
    <property type="entry name" value="DUF1751"/>
    <property type="match status" value="1"/>
</dbReference>
<dbReference type="PANTHER" id="PTHR43066:SF11">
    <property type="entry name" value="PEPTIDASE S54 RHOMBOID DOMAIN-CONTAINING PROTEIN"/>
    <property type="match status" value="1"/>
</dbReference>
<dbReference type="GO" id="GO:0016020">
    <property type="term" value="C:membrane"/>
    <property type="evidence" value="ECO:0007669"/>
    <property type="project" value="UniProtKB-SubCell"/>
</dbReference>
<dbReference type="SUPFAM" id="SSF144091">
    <property type="entry name" value="Rhomboid-like"/>
    <property type="match status" value="1"/>
</dbReference>
<dbReference type="RefSeq" id="WP_135280765.1">
    <property type="nucleotide sequence ID" value="NZ_SRIO01000002.1"/>
</dbReference>
<dbReference type="GO" id="GO:0004252">
    <property type="term" value="F:serine-type endopeptidase activity"/>
    <property type="evidence" value="ECO:0007669"/>
    <property type="project" value="InterPro"/>
</dbReference>
<keyword evidence="3 5" id="KW-1133">Transmembrane helix</keyword>
<feature type="transmembrane region" description="Helical" evidence="5">
    <location>
        <begin position="159"/>
        <end position="177"/>
    </location>
</feature>
<feature type="transmembrane region" description="Helical" evidence="5">
    <location>
        <begin position="121"/>
        <end position="138"/>
    </location>
</feature>
<dbReference type="PANTHER" id="PTHR43066">
    <property type="entry name" value="RHOMBOID-RELATED PROTEIN"/>
    <property type="match status" value="1"/>
</dbReference>
<protein>
    <submittedName>
        <fullName evidence="7">Rhomboid family intramembrane serine protease</fullName>
    </submittedName>
</protein>
<evidence type="ECO:0000313" key="8">
    <source>
        <dbReference type="Proteomes" id="UP000297890"/>
    </source>
</evidence>
<gene>
    <name evidence="7" type="ORF">E4680_02370</name>
</gene>
<evidence type="ECO:0000259" key="6">
    <source>
        <dbReference type="Pfam" id="PF01694"/>
    </source>
</evidence>
<reference evidence="7 8" key="1">
    <citation type="journal article" date="2019" name="ISME J.">
        <title>Candidatus Macondimonas diazotrophica, a novel gammaproteobacterial genus dominating crude-oil-contaminated coastal sediments.</title>
        <authorList>
            <person name="Karthikeyan S."/>
            <person name="Konstantinidis K."/>
        </authorList>
    </citation>
    <scope>NUCLEOTIDE SEQUENCE [LARGE SCALE GENOMIC DNA]</scope>
    <source>
        <strain evidence="7 8">KTK01</strain>
    </source>
</reference>
<evidence type="ECO:0000256" key="5">
    <source>
        <dbReference type="SAM" id="Phobius"/>
    </source>
</evidence>
<feature type="transmembrane region" description="Helical" evidence="5">
    <location>
        <begin position="7"/>
        <end position="30"/>
    </location>
</feature>
<dbReference type="OrthoDB" id="9814037at2"/>
<feature type="domain" description="Peptidase S54 rhomboid" evidence="6">
    <location>
        <begin position="51"/>
        <end position="197"/>
    </location>
</feature>
<accession>A0A4Z0FEC8</accession>
<dbReference type="Proteomes" id="UP000297890">
    <property type="component" value="Unassembled WGS sequence"/>
</dbReference>
<dbReference type="InterPro" id="IPR022764">
    <property type="entry name" value="Peptidase_S54_rhomboid_dom"/>
</dbReference>
<keyword evidence="8" id="KW-1185">Reference proteome</keyword>
<feature type="transmembrane region" description="Helical" evidence="5">
    <location>
        <begin position="91"/>
        <end position="109"/>
    </location>
</feature>
<comment type="caution">
    <text evidence="7">The sequence shown here is derived from an EMBL/GenBank/DDBJ whole genome shotgun (WGS) entry which is preliminary data.</text>
</comment>
<proteinExistence type="predicted"/>
<dbReference type="InterPro" id="IPR035952">
    <property type="entry name" value="Rhomboid-like_sf"/>
</dbReference>
<dbReference type="Pfam" id="PF01694">
    <property type="entry name" value="Rhomboid"/>
    <property type="match status" value="1"/>
</dbReference>
<evidence type="ECO:0000256" key="2">
    <source>
        <dbReference type="ARBA" id="ARBA00022692"/>
    </source>
</evidence>
<keyword evidence="7" id="KW-0378">Hydrolase</keyword>
<dbReference type="EMBL" id="SRIO01000002">
    <property type="protein sequence ID" value="TFZ83838.1"/>
    <property type="molecule type" value="Genomic_DNA"/>
</dbReference>
<organism evidence="7 8">
    <name type="scientific">Candidatus Macondimonas diazotrophica</name>
    <dbReference type="NCBI Taxonomy" id="2305248"/>
    <lineage>
        <taxon>Bacteria</taxon>
        <taxon>Pseudomonadati</taxon>
        <taxon>Pseudomonadota</taxon>
        <taxon>Gammaproteobacteria</taxon>
        <taxon>Chromatiales</taxon>
        <taxon>Ectothiorhodospiraceae</taxon>
        <taxon>Candidatus Macondimonas</taxon>
    </lineage>
</organism>
<evidence type="ECO:0000256" key="3">
    <source>
        <dbReference type="ARBA" id="ARBA00022989"/>
    </source>
</evidence>
<evidence type="ECO:0000256" key="4">
    <source>
        <dbReference type="ARBA" id="ARBA00023136"/>
    </source>
</evidence>
<name>A0A4Z0FEC8_9GAMM</name>
<dbReference type="Gene3D" id="1.20.1540.10">
    <property type="entry name" value="Rhomboid-like"/>
    <property type="match status" value="1"/>
</dbReference>
<comment type="subcellular location">
    <subcellularLocation>
        <location evidence="1">Membrane</location>
        <topology evidence="1">Multi-pass membrane protein</topology>
    </subcellularLocation>
</comment>
<keyword evidence="4 5" id="KW-0472">Membrane</keyword>
<keyword evidence="7" id="KW-0645">Protease</keyword>
<sequence length="207" mass="23206">MVRWLLIVNVLIYVFQGMSPGYWIINYALWPAGDPGLLQTPEGLARAPAFHIWQLVSYGFLHGGLSHLFLNLFALWMFGSAIERFWGPLRFSLYYFVCLIGAGLVQLIAMDLHLRAGGMPYPTLGASGAVFGLLLAFGMMFPNERILLLFPPVPIKAKWFVLGYGGLELFFGVAGIASNIAHFAHLGGMLFGLLLIQFWRRRFPFSF</sequence>
<dbReference type="AlphaFoldDB" id="A0A4Z0FEC8"/>
<feature type="transmembrane region" description="Helical" evidence="5">
    <location>
        <begin position="183"/>
        <end position="199"/>
    </location>
</feature>